<protein>
    <recommendedName>
        <fullName evidence="8">Porphobilinogen deaminase</fullName>
        <shortName evidence="8">PBG</shortName>
        <ecNumber evidence="8">2.5.1.61</ecNumber>
    </recommendedName>
    <alternativeName>
        <fullName evidence="8">Hydroxymethylbilane synthase</fullName>
        <shortName evidence="8">HMBS</shortName>
    </alternativeName>
    <alternativeName>
        <fullName evidence="8">Pre-uroporphyrinogen synthase</fullName>
    </alternativeName>
</protein>
<dbReference type="SUPFAM" id="SSF53850">
    <property type="entry name" value="Periplasmic binding protein-like II"/>
    <property type="match status" value="1"/>
</dbReference>
<dbReference type="RefSeq" id="WP_192028819.1">
    <property type="nucleotide sequence ID" value="NZ_JACYTR010000009.1"/>
</dbReference>
<dbReference type="GO" id="GO:0005737">
    <property type="term" value="C:cytoplasm"/>
    <property type="evidence" value="ECO:0007669"/>
    <property type="project" value="UniProtKB-UniRule"/>
</dbReference>
<dbReference type="InterPro" id="IPR000860">
    <property type="entry name" value="HemC"/>
</dbReference>
<dbReference type="InterPro" id="IPR022419">
    <property type="entry name" value="Porphobilin_deaminase_cofac_BS"/>
</dbReference>
<dbReference type="EC" id="2.5.1.61" evidence="8"/>
<comment type="catalytic activity">
    <reaction evidence="7 8">
        <text>4 porphobilinogen + H2O = hydroxymethylbilane + 4 NH4(+)</text>
        <dbReference type="Rhea" id="RHEA:13185"/>
        <dbReference type="ChEBI" id="CHEBI:15377"/>
        <dbReference type="ChEBI" id="CHEBI:28938"/>
        <dbReference type="ChEBI" id="CHEBI:57845"/>
        <dbReference type="ChEBI" id="CHEBI:58126"/>
        <dbReference type="EC" id="2.5.1.61"/>
    </reaction>
</comment>
<keyword evidence="12" id="KW-1185">Reference proteome</keyword>
<evidence type="ECO:0000256" key="7">
    <source>
        <dbReference type="ARBA" id="ARBA00048169"/>
    </source>
</evidence>
<evidence type="ECO:0000256" key="4">
    <source>
        <dbReference type="ARBA" id="ARBA00011245"/>
    </source>
</evidence>
<dbReference type="AlphaFoldDB" id="A0AAW3ZJS8"/>
<dbReference type="Proteomes" id="UP000613768">
    <property type="component" value="Unassembled WGS sequence"/>
</dbReference>
<evidence type="ECO:0000256" key="5">
    <source>
        <dbReference type="ARBA" id="ARBA00022679"/>
    </source>
</evidence>
<dbReference type="Gene3D" id="3.30.160.40">
    <property type="entry name" value="Porphobilinogen deaminase, C-terminal domain"/>
    <property type="match status" value="1"/>
</dbReference>
<comment type="caution">
    <text evidence="11">The sequence shown here is derived from an EMBL/GenBank/DDBJ whole genome shotgun (WGS) entry which is preliminary data.</text>
</comment>
<evidence type="ECO:0000256" key="1">
    <source>
        <dbReference type="ARBA" id="ARBA00002869"/>
    </source>
</evidence>
<evidence type="ECO:0000256" key="2">
    <source>
        <dbReference type="ARBA" id="ARBA00004735"/>
    </source>
</evidence>
<dbReference type="NCBIfam" id="TIGR00212">
    <property type="entry name" value="hemC"/>
    <property type="match status" value="1"/>
</dbReference>
<evidence type="ECO:0000256" key="3">
    <source>
        <dbReference type="ARBA" id="ARBA00005638"/>
    </source>
</evidence>
<comment type="function">
    <text evidence="1 8">Tetrapolymerization of the monopyrrole PBG into the hydroxymethylbilane pre-uroporphyrinogen in several discrete steps.</text>
</comment>
<dbReference type="CDD" id="cd13646">
    <property type="entry name" value="PBP2_EcHMBS_like"/>
    <property type="match status" value="1"/>
</dbReference>
<comment type="subunit">
    <text evidence="4 8">Monomer.</text>
</comment>
<proteinExistence type="inferred from homology"/>
<dbReference type="InterPro" id="IPR036803">
    <property type="entry name" value="Porphobilinogen_deaminase_C_sf"/>
</dbReference>
<dbReference type="PRINTS" id="PR00151">
    <property type="entry name" value="PORPHBDMNASE"/>
</dbReference>
<dbReference type="InterPro" id="IPR022418">
    <property type="entry name" value="Porphobilinogen_deaminase_C"/>
</dbReference>
<dbReference type="Pfam" id="PF01379">
    <property type="entry name" value="Porphobil_deam"/>
    <property type="match status" value="1"/>
</dbReference>
<reference evidence="11 12" key="1">
    <citation type="submission" date="2020-09" db="EMBL/GenBank/DDBJ databases">
        <title>Pseudoxanthomonas sp. CAU 1598 isolated from sand of Yaerae Beach.</title>
        <authorList>
            <person name="Kim W."/>
        </authorList>
    </citation>
    <scope>NUCLEOTIDE SEQUENCE [LARGE SCALE GENOMIC DNA]</scope>
    <source>
        <strain evidence="11 12">CAU 1598</strain>
    </source>
</reference>
<dbReference type="Pfam" id="PF03900">
    <property type="entry name" value="Porphobil_deamC"/>
    <property type="match status" value="1"/>
</dbReference>
<evidence type="ECO:0000313" key="12">
    <source>
        <dbReference type="Proteomes" id="UP000613768"/>
    </source>
</evidence>
<evidence type="ECO:0000259" key="9">
    <source>
        <dbReference type="Pfam" id="PF01379"/>
    </source>
</evidence>
<name>A0AAW3ZJS8_9GAMM</name>
<organism evidence="11 12">
    <name type="scientific">Pseudomarimonas arenosa</name>
    <dbReference type="NCBI Taxonomy" id="2774145"/>
    <lineage>
        <taxon>Bacteria</taxon>
        <taxon>Pseudomonadati</taxon>
        <taxon>Pseudomonadota</taxon>
        <taxon>Gammaproteobacteria</taxon>
        <taxon>Lysobacterales</taxon>
        <taxon>Lysobacteraceae</taxon>
        <taxon>Pseudomarimonas</taxon>
    </lineage>
</organism>
<sequence length="306" mass="33179">MRSLRIATRKSALALWQTEHVAARLRAIEPGLQVELVPLSTRGDEVLDRSLAAIGGKGLFLKELELAMERGEADCAVHSLKDVPMELEPGFEMPAILQRANPFDAWVSAEFADLQALPAGAVVGSSSLRRQAQLKARRPDVEVRDLRGNVNTRLAKLDEGQYQAIVLACAGLQRLGMDERIRQTLAAPDWLPAPAQGAIAIECHHSAVRWIDLLRELDHAETRLQVSAERAMNRRLHGSCQVPVAAYAERDGERFILRGLVGDAGSGELVRAAAGAVVKELTQAEALGVEVAEHLLAQGGRRLLGG</sequence>
<evidence type="ECO:0000256" key="8">
    <source>
        <dbReference type="HAMAP-Rule" id="MF_00260"/>
    </source>
</evidence>
<comment type="miscellaneous">
    <text evidence="8">The porphobilinogen subunits are added to the dipyrromethane group.</text>
</comment>
<dbReference type="GO" id="GO:0004418">
    <property type="term" value="F:hydroxymethylbilane synthase activity"/>
    <property type="evidence" value="ECO:0007669"/>
    <property type="project" value="UniProtKB-UniRule"/>
</dbReference>
<comment type="pathway">
    <text evidence="2">Porphyrin-containing compound metabolism; protoporphyrin-IX biosynthesis; coproporphyrinogen-III from 5-aminolevulinate: step 2/4.</text>
</comment>
<keyword evidence="5 8" id="KW-0808">Transferase</keyword>
<dbReference type="PANTHER" id="PTHR11557:SF0">
    <property type="entry name" value="PORPHOBILINOGEN DEAMINASE"/>
    <property type="match status" value="1"/>
</dbReference>
<dbReference type="Gene3D" id="3.40.190.10">
    <property type="entry name" value="Periplasmic binding protein-like II"/>
    <property type="match status" value="2"/>
</dbReference>
<dbReference type="GO" id="GO:0006782">
    <property type="term" value="P:protoporphyrinogen IX biosynthetic process"/>
    <property type="evidence" value="ECO:0007669"/>
    <property type="project" value="UniProtKB-UniRule"/>
</dbReference>
<feature type="domain" description="Porphobilinogen deaminase N-terminal" evidence="9">
    <location>
        <begin position="4"/>
        <end position="206"/>
    </location>
</feature>
<feature type="domain" description="Porphobilinogen deaminase C-terminal" evidence="10">
    <location>
        <begin position="224"/>
        <end position="296"/>
    </location>
</feature>
<dbReference type="HAMAP" id="MF_00260">
    <property type="entry name" value="Porphobil_deam"/>
    <property type="match status" value="1"/>
</dbReference>
<dbReference type="InterPro" id="IPR022417">
    <property type="entry name" value="Porphobilin_deaminase_N"/>
</dbReference>
<dbReference type="SUPFAM" id="SSF54782">
    <property type="entry name" value="Porphobilinogen deaminase (hydroxymethylbilane synthase), C-terminal domain"/>
    <property type="match status" value="1"/>
</dbReference>
<accession>A0AAW3ZJS8</accession>
<dbReference type="FunFam" id="3.40.190.10:FF:000004">
    <property type="entry name" value="Porphobilinogen deaminase"/>
    <property type="match status" value="1"/>
</dbReference>
<feature type="modified residue" description="S-(dipyrrolylmethanemethyl)cysteine" evidence="8">
    <location>
        <position position="240"/>
    </location>
</feature>
<evidence type="ECO:0000256" key="6">
    <source>
        <dbReference type="ARBA" id="ARBA00023244"/>
    </source>
</evidence>
<dbReference type="EMBL" id="JACYTR010000009">
    <property type="protein sequence ID" value="MBD8525474.1"/>
    <property type="molecule type" value="Genomic_DNA"/>
</dbReference>
<evidence type="ECO:0000313" key="11">
    <source>
        <dbReference type="EMBL" id="MBD8525474.1"/>
    </source>
</evidence>
<keyword evidence="6 8" id="KW-0627">Porphyrin biosynthesis</keyword>
<evidence type="ECO:0000259" key="10">
    <source>
        <dbReference type="Pfam" id="PF03900"/>
    </source>
</evidence>
<dbReference type="PIRSF" id="PIRSF001438">
    <property type="entry name" value="4pyrrol_synth_OHMeBilane_synth"/>
    <property type="match status" value="1"/>
</dbReference>
<comment type="cofactor">
    <cofactor evidence="8">
        <name>dipyrromethane</name>
        <dbReference type="ChEBI" id="CHEBI:60342"/>
    </cofactor>
    <text evidence="8">Binds 1 dipyrromethane group covalently.</text>
</comment>
<dbReference type="PANTHER" id="PTHR11557">
    <property type="entry name" value="PORPHOBILINOGEN DEAMINASE"/>
    <property type="match status" value="1"/>
</dbReference>
<dbReference type="FunFam" id="3.40.190.10:FF:000005">
    <property type="entry name" value="Porphobilinogen deaminase"/>
    <property type="match status" value="1"/>
</dbReference>
<dbReference type="PROSITE" id="PS00533">
    <property type="entry name" value="PORPHOBILINOGEN_DEAM"/>
    <property type="match status" value="1"/>
</dbReference>
<gene>
    <name evidence="8 11" type="primary">hemC</name>
    <name evidence="11" type="ORF">IFO71_06930</name>
</gene>
<comment type="similarity">
    <text evidence="3 8">Belongs to the HMBS family.</text>
</comment>